<evidence type="ECO:0000256" key="7">
    <source>
        <dbReference type="ARBA" id="ARBA00022833"/>
    </source>
</evidence>
<dbReference type="SUPFAM" id="SSF55486">
    <property type="entry name" value="Metalloproteases ('zincins'), catalytic domain"/>
    <property type="match status" value="1"/>
</dbReference>
<comment type="similarity">
    <text evidence="3">Belongs to the peptidase M67A family. CSN6 subfamily.</text>
</comment>
<dbReference type="PROSITE" id="PS50249">
    <property type="entry name" value="MPN"/>
    <property type="match status" value="1"/>
</dbReference>
<dbReference type="PANTHER" id="PTHR11804:SF79">
    <property type="entry name" value="MITOCHONDRIAL INTERMEDIATE PEPTIDASE"/>
    <property type="match status" value="1"/>
</dbReference>
<evidence type="ECO:0000256" key="6">
    <source>
        <dbReference type="ARBA" id="ARBA00022801"/>
    </source>
</evidence>
<dbReference type="PANTHER" id="PTHR11804">
    <property type="entry name" value="PROTEASE M3 THIMET OLIGOPEPTIDASE-RELATED"/>
    <property type="match status" value="1"/>
</dbReference>
<evidence type="ECO:0000256" key="8">
    <source>
        <dbReference type="ARBA" id="ARBA00022946"/>
    </source>
</evidence>
<dbReference type="Pfam" id="PF13012">
    <property type="entry name" value="MitMem_reg"/>
    <property type="match status" value="1"/>
</dbReference>
<comment type="similarity">
    <text evidence="2 11">Belongs to the peptidase M3 family.</text>
</comment>
<dbReference type="InterPro" id="IPR033859">
    <property type="entry name" value="MPN_CSN6"/>
</dbReference>
<keyword evidence="8" id="KW-0809">Transit peptide</keyword>
<evidence type="ECO:0000313" key="14">
    <source>
        <dbReference type="WBParaSite" id="EN70_9281"/>
    </source>
</evidence>
<evidence type="ECO:0000256" key="1">
    <source>
        <dbReference type="ARBA" id="ARBA00004173"/>
    </source>
</evidence>
<name>A0A1I7W3P9_LOALO</name>
<reference evidence="14" key="2">
    <citation type="submission" date="2016-11" db="UniProtKB">
        <authorList>
            <consortium name="WormBaseParasite"/>
        </authorList>
    </citation>
    <scope>IDENTIFICATION</scope>
</reference>
<dbReference type="SMART" id="SM00232">
    <property type="entry name" value="JAB_MPN"/>
    <property type="match status" value="1"/>
</dbReference>
<dbReference type="GO" id="GO:0000338">
    <property type="term" value="P:protein deneddylation"/>
    <property type="evidence" value="ECO:0007669"/>
    <property type="project" value="InterPro"/>
</dbReference>
<evidence type="ECO:0000259" key="12">
    <source>
        <dbReference type="PROSITE" id="PS50249"/>
    </source>
</evidence>
<dbReference type="AlphaFoldDB" id="A0A1I7W3P9"/>
<keyword evidence="13" id="KW-1185">Reference proteome</keyword>
<dbReference type="Pfam" id="PF01398">
    <property type="entry name" value="JAB"/>
    <property type="match status" value="1"/>
</dbReference>
<evidence type="ECO:0000256" key="3">
    <source>
        <dbReference type="ARBA" id="ARBA00010893"/>
    </source>
</evidence>
<keyword evidence="4 11" id="KW-0645">Protease</keyword>
<dbReference type="STRING" id="7209.A0A1I7W3P9"/>
<dbReference type="InterPro" id="IPR033851">
    <property type="entry name" value="M3A_MIP"/>
</dbReference>
<proteinExistence type="inferred from homology"/>
<dbReference type="GO" id="GO:0004222">
    <property type="term" value="F:metalloendopeptidase activity"/>
    <property type="evidence" value="ECO:0007669"/>
    <property type="project" value="InterPro"/>
</dbReference>
<dbReference type="InterPro" id="IPR037518">
    <property type="entry name" value="MPN"/>
</dbReference>
<dbReference type="InterPro" id="IPR024079">
    <property type="entry name" value="MetalloPept_cat_dom_sf"/>
</dbReference>
<dbReference type="Proteomes" id="UP000095285">
    <property type="component" value="Unassembled WGS sequence"/>
</dbReference>
<sequence length="1046" mass="117730">MDLPVLEDDNKAVGHSEPISAITVSLHPLVIMNISEHVTRISAQRNDGKPFEVFGAILGKQSGRHVEMMNSFEVKWSDEGKGYAVIDAGFLSTREQQYQEVFHDLDYVGWYTIGSTTPTSADWEVHQQFSAIHESPILVKLDPEAPPGNKLPVAIYESLCTTGLSTNSPGSVVWHSVNWSLASEQAERIGIEHVAQISTVSANTISSTNKQIVGQLGAINMLQSRLELLYDYLIAVRKGELPRDEAIIREIAQLVRRVPVMGSEKFLQQYKNQCLEVKMTSLVAVLAKTCGTLNDLVTKMNVMSMERQTWLVASGRRTRPFHAIAFAESFSVILPTSLRLHNDEFISGVKFGKPGGYPLNTLCYSLLPGNKPIMSRTVFLRSWCCSLRNSLRCIQLGNCIPEKGLFGEELLKHPSGFKLLNEKVRKRSFELVDKIVNRKCEKKVVEVFDDLSNEICSAADLAECVRNMHSAKEFSAAAQESMKDFTELVESLNTRSDLYKALKDSLEAESSSLTDVDKRTALLFLDDFEQAGVSLTKTQKCEYVRLSKEIFMVGSQFAHGAELPVTVAPFYSKMYRVKRHLYSPNTLAVNRSTRQWCYATYYSYNEEQEKRLRHLITCRHLLARLTGYQSYAHRAQHNSLLGSYENAHDFLIEVIKSCQSAAEQELAVLADVLAQVESKREHLCESDLTYLCMLYRENAFGQLQHLSRYFSFNNLLRGFELITERLYNVSFSVMTPVAGEIWPGNVIKIDVFQDKSKFLGTIYIDIQDRQTKTSGDCHFTVRCSKQLDDGSYQTPIVVLSLSLTKGLENIDNVFLVPHQAENFFHEMGHAMHSMLARTQYQHVAGTRCSTDMAEIPSNLMEYFFNNIDILREIAKDNHGRPISVEDAASLITSRFAFTSLEMLQQAVYSLFDLEAHGGNAEGIMNGRVSTADLYASIWSVVFPNVKKETGSAWHHRFAHLVPYGAKYYSYLVARATASLIWNTRFRDCPFSRENGLAWAKVLSKGGSLPSAELLNSALGYWPTVQNLAMALKEEADQTCQRSAVSI</sequence>
<dbReference type="eggNOG" id="KOG2090">
    <property type="taxonomic scope" value="Eukaryota"/>
</dbReference>
<dbReference type="CDD" id="cd06457">
    <property type="entry name" value="M3A_MIP"/>
    <property type="match status" value="1"/>
</dbReference>
<evidence type="ECO:0000256" key="10">
    <source>
        <dbReference type="ARBA" id="ARBA00023128"/>
    </source>
</evidence>
<dbReference type="Pfam" id="PF01432">
    <property type="entry name" value="Peptidase_M3"/>
    <property type="match status" value="1"/>
</dbReference>
<evidence type="ECO:0000256" key="4">
    <source>
        <dbReference type="ARBA" id="ARBA00022670"/>
    </source>
</evidence>
<dbReference type="GO" id="GO:0006627">
    <property type="term" value="P:protein processing involved in protein targeting to mitochondrion"/>
    <property type="evidence" value="ECO:0007669"/>
    <property type="project" value="TreeGrafter"/>
</dbReference>
<dbReference type="Gene3D" id="3.40.140.10">
    <property type="entry name" value="Cytidine Deaminase, domain 2"/>
    <property type="match status" value="1"/>
</dbReference>
<comment type="subcellular location">
    <subcellularLocation>
        <location evidence="1">Mitochondrion</location>
    </subcellularLocation>
</comment>
<dbReference type="InterPro" id="IPR000555">
    <property type="entry name" value="JAMM/MPN+_dom"/>
</dbReference>
<accession>A0A1I7W3P9</accession>
<keyword evidence="7 11" id="KW-0862">Zinc</keyword>
<feature type="domain" description="MPN" evidence="12">
    <location>
        <begin position="24"/>
        <end position="162"/>
    </location>
</feature>
<dbReference type="GO" id="GO:0008180">
    <property type="term" value="C:COP9 signalosome"/>
    <property type="evidence" value="ECO:0007669"/>
    <property type="project" value="InterPro"/>
</dbReference>
<dbReference type="InterPro" id="IPR045090">
    <property type="entry name" value="Pept_M3A_M3B"/>
</dbReference>
<dbReference type="GO" id="GO:0046872">
    <property type="term" value="F:metal ion binding"/>
    <property type="evidence" value="ECO:0007669"/>
    <property type="project" value="UniProtKB-UniRule"/>
</dbReference>
<keyword evidence="5 11" id="KW-0479">Metal-binding</keyword>
<evidence type="ECO:0000256" key="2">
    <source>
        <dbReference type="ARBA" id="ARBA00006040"/>
    </source>
</evidence>
<dbReference type="GO" id="GO:0006518">
    <property type="term" value="P:peptide metabolic process"/>
    <property type="evidence" value="ECO:0007669"/>
    <property type="project" value="TreeGrafter"/>
</dbReference>
<dbReference type="InterPro" id="IPR024077">
    <property type="entry name" value="Neurolysin/TOP_dom2"/>
</dbReference>
<dbReference type="InterPro" id="IPR024969">
    <property type="entry name" value="EIF3F/CSN6-like_C"/>
</dbReference>
<keyword evidence="10" id="KW-0496">Mitochondrion</keyword>
<evidence type="ECO:0000256" key="11">
    <source>
        <dbReference type="RuleBase" id="RU003435"/>
    </source>
</evidence>
<dbReference type="WBParaSite" id="EN70_9281">
    <property type="protein sequence ID" value="EN70_9281"/>
    <property type="gene ID" value="EN70_9281"/>
</dbReference>
<protein>
    <submittedName>
        <fullName evidence="14">COP9 signalosome complex subunit 6</fullName>
    </submittedName>
</protein>
<keyword evidence="6 11" id="KW-0378">Hydrolase</keyword>
<dbReference type="InterPro" id="IPR001567">
    <property type="entry name" value="Pept_M3A_M3B_dom"/>
</dbReference>
<evidence type="ECO:0000256" key="9">
    <source>
        <dbReference type="ARBA" id="ARBA00023049"/>
    </source>
</evidence>
<dbReference type="Gene3D" id="3.40.390.10">
    <property type="entry name" value="Collagenase (Catalytic Domain)"/>
    <property type="match status" value="1"/>
</dbReference>
<dbReference type="CDD" id="cd08063">
    <property type="entry name" value="MPN_CSN6"/>
    <property type="match status" value="1"/>
</dbReference>
<organism evidence="13 14">
    <name type="scientific">Loa loa</name>
    <name type="common">Eye worm</name>
    <name type="synonym">Filaria loa</name>
    <dbReference type="NCBI Taxonomy" id="7209"/>
    <lineage>
        <taxon>Eukaryota</taxon>
        <taxon>Metazoa</taxon>
        <taxon>Ecdysozoa</taxon>
        <taxon>Nematoda</taxon>
        <taxon>Chromadorea</taxon>
        <taxon>Rhabditida</taxon>
        <taxon>Spirurina</taxon>
        <taxon>Spiruromorpha</taxon>
        <taxon>Filarioidea</taxon>
        <taxon>Onchocercidae</taxon>
        <taxon>Loa</taxon>
    </lineage>
</organism>
<dbReference type="GO" id="GO:0005739">
    <property type="term" value="C:mitochondrion"/>
    <property type="evidence" value="ECO:0007669"/>
    <property type="project" value="UniProtKB-SubCell"/>
</dbReference>
<keyword evidence="9 11" id="KW-0482">Metalloprotease</keyword>
<reference evidence="13" key="1">
    <citation type="submission" date="2012-04" db="EMBL/GenBank/DDBJ databases">
        <title>The Genome Sequence of Loa loa.</title>
        <authorList>
            <consortium name="The Broad Institute Genome Sequencing Platform"/>
            <consortium name="Broad Institute Genome Sequencing Center for Infectious Disease"/>
            <person name="Nutman T.B."/>
            <person name="Fink D.L."/>
            <person name="Russ C."/>
            <person name="Young S."/>
            <person name="Zeng Q."/>
            <person name="Gargeya S."/>
            <person name="Alvarado L."/>
            <person name="Berlin A."/>
            <person name="Chapman S.B."/>
            <person name="Chen Z."/>
            <person name="Freedman E."/>
            <person name="Gellesch M."/>
            <person name="Goldberg J."/>
            <person name="Griggs A."/>
            <person name="Gujja S."/>
            <person name="Heilman E.R."/>
            <person name="Heiman D."/>
            <person name="Howarth C."/>
            <person name="Mehta T."/>
            <person name="Neiman D."/>
            <person name="Pearson M."/>
            <person name="Roberts A."/>
            <person name="Saif S."/>
            <person name="Shea T."/>
            <person name="Shenoy N."/>
            <person name="Sisk P."/>
            <person name="Stolte C."/>
            <person name="Sykes S."/>
            <person name="White J."/>
            <person name="Yandava C."/>
            <person name="Haas B."/>
            <person name="Henn M.R."/>
            <person name="Nusbaum C."/>
            <person name="Birren B."/>
        </authorList>
    </citation>
    <scope>NUCLEOTIDE SEQUENCE [LARGE SCALE GENOMIC DNA]</scope>
</reference>
<comment type="cofactor">
    <cofactor evidence="11">
        <name>Zn(2+)</name>
        <dbReference type="ChEBI" id="CHEBI:29105"/>
    </cofactor>
    <text evidence="11">Binds 1 zinc ion.</text>
</comment>
<evidence type="ECO:0000313" key="13">
    <source>
        <dbReference type="Proteomes" id="UP000095285"/>
    </source>
</evidence>
<dbReference type="Gene3D" id="1.10.1370.10">
    <property type="entry name" value="Neurolysin, domain 3"/>
    <property type="match status" value="1"/>
</dbReference>
<evidence type="ECO:0000256" key="5">
    <source>
        <dbReference type="ARBA" id="ARBA00022723"/>
    </source>
</evidence>